<dbReference type="InterPro" id="IPR007960">
    <property type="entry name" value="TAS2R"/>
</dbReference>
<dbReference type="EMBL" id="VXBQ01008400">
    <property type="protein sequence ID" value="NXO67604.1"/>
    <property type="molecule type" value="Genomic_DNA"/>
</dbReference>
<evidence type="ECO:0000256" key="13">
    <source>
        <dbReference type="SAM" id="Phobius"/>
    </source>
</evidence>
<comment type="similarity">
    <text evidence="2 11">Belongs to the G-protein coupled receptor T2R family.</text>
</comment>
<accession>A0A7L1U5L3</accession>
<evidence type="ECO:0000256" key="11">
    <source>
        <dbReference type="RuleBase" id="RU004423"/>
    </source>
</evidence>
<feature type="transmembrane region" description="Helical" evidence="13">
    <location>
        <begin position="103"/>
        <end position="124"/>
    </location>
</feature>
<feature type="non-terminal residue" evidence="14">
    <location>
        <position position="1"/>
    </location>
</feature>
<dbReference type="SUPFAM" id="SSF81321">
    <property type="entry name" value="Family A G protein-coupled receptor-like"/>
    <property type="match status" value="1"/>
</dbReference>
<evidence type="ECO:0000256" key="9">
    <source>
        <dbReference type="ARBA" id="ARBA00023170"/>
    </source>
</evidence>
<reference evidence="14 15" key="1">
    <citation type="submission" date="2019-09" db="EMBL/GenBank/DDBJ databases">
        <title>Bird 10,000 Genomes (B10K) Project - Family phase.</title>
        <authorList>
            <person name="Zhang G."/>
        </authorList>
    </citation>
    <scope>NUCLEOTIDE SEQUENCE [LARGE SCALE GENOMIC DNA]</scope>
    <source>
        <strain evidence="14">B10K-DU-002-32</strain>
        <tissue evidence="14">Muscle</tissue>
    </source>
</reference>
<dbReference type="GO" id="GO:0033038">
    <property type="term" value="F:bitter taste receptor activity"/>
    <property type="evidence" value="ECO:0007669"/>
    <property type="project" value="InterPro"/>
</dbReference>
<evidence type="ECO:0000256" key="6">
    <source>
        <dbReference type="ARBA" id="ARBA00022989"/>
    </source>
</evidence>
<evidence type="ECO:0000256" key="3">
    <source>
        <dbReference type="ARBA" id="ARBA00022480"/>
    </source>
</evidence>
<protein>
    <recommendedName>
        <fullName evidence="12">Taste receptor type 2</fullName>
    </recommendedName>
</protein>
<feature type="transmembrane region" description="Helical" evidence="13">
    <location>
        <begin position="153"/>
        <end position="179"/>
    </location>
</feature>
<keyword evidence="10 12" id="KW-0807">Transducer</keyword>
<feature type="non-terminal residue" evidence="14">
    <location>
        <position position="281"/>
    </location>
</feature>
<keyword evidence="9 12" id="KW-0675">Receptor</keyword>
<gene>
    <name evidence="14" type="primary">Tas2r40</name>
    <name evidence="14" type="ORF">PHANIT_R04327</name>
</gene>
<feature type="transmembrane region" description="Helical" evidence="13">
    <location>
        <begin position="32"/>
        <end position="50"/>
    </location>
</feature>
<keyword evidence="5 12" id="KW-0812">Transmembrane</keyword>
<sequence length="281" mass="32297">ILAASSSSCIGSKTWPPYDTIMISLTSSKTTLQCWIMLDLFLTIFWQPTYYKENVFVVIKPVYMLLIYSNLWFGAWLSLFYCIKVGSFTQSFFIWMKQRIARLVPWMVLTSWLCSFTAALPFVWDVYSVHDNFTVPLPMTNSSAMRIMRKDSLGLLILLYNAGTAMPLILSVVSSILLVRSLWIHTRQMQNNASGFRDPSLEAHISAIKSVCSLLIFYVIYFIAYTFLLYNLFLDFSTPKSICIAVMAACPTGHTLVLIWSNPKFRELSAKIWHHTKCHVR</sequence>
<dbReference type="GO" id="GO:0004930">
    <property type="term" value="F:G protein-coupled receptor activity"/>
    <property type="evidence" value="ECO:0007669"/>
    <property type="project" value="UniProtKB-KW"/>
</dbReference>
<evidence type="ECO:0000256" key="1">
    <source>
        <dbReference type="ARBA" id="ARBA00004141"/>
    </source>
</evidence>
<evidence type="ECO:0000256" key="2">
    <source>
        <dbReference type="ARBA" id="ARBA00007376"/>
    </source>
</evidence>
<name>A0A7L1U5L3_PHANI</name>
<evidence type="ECO:0000256" key="8">
    <source>
        <dbReference type="ARBA" id="ARBA00023136"/>
    </source>
</evidence>
<dbReference type="PANTHER" id="PTHR11394">
    <property type="entry name" value="TASTE RECEPTOR TYPE 2"/>
    <property type="match status" value="1"/>
</dbReference>
<feature type="transmembrane region" description="Helical" evidence="13">
    <location>
        <begin position="62"/>
        <end position="83"/>
    </location>
</feature>
<dbReference type="FunFam" id="1.20.1070.10:FF:000055">
    <property type="entry name" value="Taste receptor type 2"/>
    <property type="match status" value="1"/>
</dbReference>
<dbReference type="GO" id="GO:0016020">
    <property type="term" value="C:membrane"/>
    <property type="evidence" value="ECO:0007669"/>
    <property type="project" value="UniProtKB-SubCell"/>
</dbReference>
<evidence type="ECO:0000256" key="7">
    <source>
        <dbReference type="ARBA" id="ARBA00023040"/>
    </source>
</evidence>
<evidence type="ECO:0000256" key="10">
    <source>
        <dbReference type="ARBA" id="ARBA00023224"/>
    </source>
</evidence>
<dbReference type="Gene3D" id="1.20.1070.10">
    <property type="entry name" value="Rhodopsin 7-helix transmembrane proteins"/>
    <property type="match status" value="1"/>
</dbReference>
<evidence type="ECO:0000313" key="15">
    <source>
        <dbReference type="Proteomes" id="UP000579685"/>
    </source>
</evidence>
<dbReference type="AlphaFoldDB" id="A0A7L1U5L3"/>
<keyword evidence="15" id="KW-1185">Reference proteome</keyword>
<evidence type="ECO:0000256" key="12">
    <source>
        <dbReference type="RuleBase" id="RU004424"/>
    </source>
</evidence>
<dbReference type="PANTHER" id="PTHR11394:SF47">
    <property type="entry name" value="TASTE RECEPTOR TYPE 2 MEMBER 40"/>
    <property type="match status" value="1"/>
</dbReference>
<dbReference type="Pfam" id="PF05296">
    <property type="entry name" value="TAS2R"/>
    <property type="match status" value="1"/>
</dbReference>
<comment type="caution">
    <text evidence="14">The sequence shown here is derived from an EMBL/GenBank/DDBJ whole genome shotgun (WGS) entry which is preliminary data.</text>
</comment>
<comment type="subcellular location">
    <subcellularLocation>
        <location evidence="1 12">Membrane</location>
        <topology evidence="1 12">Multi-pass membrane protein</topology>
    </subcellularLocation>
</comment>
<organism evidence="14 15">
    <name type="scientific">Phainopepla nitens</name>
    <name type="common">Phainopepla</name>
    <dbReference type="NCBI Taxonomy" id="161653"/>
    <lineage>
        <taxon>Eukaryota</taxon>
        <taxon>Metazoa</taxon>
        <taxon>Chordata</taxon>
        <taxon>Craniata</taxon>
        <taxon>Vertebrata</taxon>
        <taxon>Euteleostomi</taxon>
        <taxon>Archelosauria</taxon>
        <taxon>Archosauria</taxon>
        <taxon>Dinosauria</taxon>
        <taxon>Saurischia</taxon>
        <taxon>Theropoda</taxon>
        <taxon>Coelurosauria</taxon>
        <taxon>Aves</taxon>
        <taxon>Neognathae</taxon>
        <taxon>Neoaves</taxon>
        <taxon>Telluraves</taxon>
        <taxon>Australaves</taxon>
        <taxon>Passeriformes</taxon>
        <taxon>Bombycillidae</taxon>
        <taxon>Phainopepla</taxon>
    </lineage>
</organism>
<evidence type="ECO:0000256" key="5">
    <source>
        <dbReference type="ARBA" id="ARBA00022692"/>
    </source>
</evidence>
<keyword evidence="6 13" id="KW-1133">Transmembrane helix</keyword>
<keyword evidence="7 12" id="KW-0297">G-protein coupled receptor</keyword>
<keyword evidence="3 12" id="KW-0919">Taste</keyword>
<keyword evidence="8 12" id="KW-0472">Membrane</keyword>
<dbReference type="Proteomes" id="UP000579685">
    <property type="component" value="Unassembled WGS sequence"/>
</dbReference>
<feature type="transmembrane region" description="Helical" evidence="13">
    <location>
        <begin position="239"/>
        <end position="261"/>
    </location>
</feature>
<proteinExistence type="inferred from homology"/>
<evidence type="ECO:0000313" key="14">
    <source>
        <dbReference type="EMBL" id="NXO67604.1"/>
    </source>
</evidence>
<evidence type="ECO:0000256" key="4">
    <source>
        <dbReference type="ARBA" id="ARBA00022606"/>
    </source>
</evidence>
<keyword evidence="4 12" id="KW-0716">Sensory transduction</keyword>
<feature type="transmembrane region" description="Helical" evidence="13">
    <location>
        <begin position="211"/>
        <end position="233"/>
    </location>
</feature>